<protein>
    <recommendedName>
        <fullName evidence="6">O-antigen ligase-related domain-containing protein</fullName>
    </recommendedName>
</protein>
<evidence type="ECO:0000256" key="5">
    <source>
        <dbReference type="SAM" id="Phobius"/>
    </source>
</evidence>
<proteinExistence type="predicted"/>
<keyword evidence="4 5" id="KW-0472">Membrane</keyword>
<gene>
    <name evidence="7" type="ORF">E0I61_02145</name>
</gene>
<accession>A0ABY2DUX6</accession>
<sequence length="459" mass="53302">MLRKLYTILFFLGLFFFPFNEYEGIPFLGEFKSEAGALFLMLGFLFLLLEVVVTKRIFVPYKSPIFQIGAIFLIWCFISTLLNVVSVSTNYFKHTGGINRFIRQYFALLISGCFFLILYCNVFIKMDLKEILFKIRKAFFYSLVIASIYGFLEILVSYFGINSVFPVLKLFDYFPFLEVKIAGLGRISSIAYEPPFLAIYLITIAGWMFSYILTEKGIWKFFPTIAILLLTFFSGSRTGLIVVFFQLFIFTTILYKDKRFKVYVVYSLIGFFALFSVMLIFNGEKVTKALTEKIESLDFKGNLKNNISNKSRFGMQYASLQVFKENPIVGVGFGQQTYHSRTHYPTWATKDNYEFDLIYKNKNVKSFPPGYNLYTRLLAETGIIGFLILLALIYYSIKQTKIFIKNSTGEKQILSYILLISFSGLFINWLQIDTFRIYGIWLSLAILMRLSQEKITINE</sequence>
<evidence type="ECO:0000256" key="3">
    <source>
        <dbReference type="ARBA" id="ARBA00022989"/>
    </source>
</evidence>
<feature type="transmembrane region" description="Helical" evidence="5">
    <location>
        <begin position="377"/>
        <end position="397"/>
    </location>
</feature>
<feature type="transmembrane region" description="Helical" evidence="5">
    <location>
        <begin position="105"/>
        <end position="126"/>
    </location>
</feature>
<dbReference type="Pfam" id="PF04932">
    <property type="entry name" value="Wzy_C"/>
    <property type="match status" value="1"/>
</dbReference>
<feature type="transmembrane region" description="Helical" evidence="5">
    <location>
        <begin position="413"/>
        <end position="429"/>
    </location>
</feature>
<keyword evidence="2 5" id="KW-0812">Transmembrane</keyword>
<feature type="transmembrane region" description="Helical" evidence="5">
    <location>
        <begin position="138"/>
        <end position="161"/>
    </location>
</feature>
<dbReference type="InterPro" id="IPR051533">
    <property type="entry name" value="WaaL-like"/>
</dbReference>
<evidence type="ECO:0000259" key="6">
    <source>
        <dbReference type="Pfam" id="PF04932"/>
    </source>
</evidence>
<name>A0ABY2DUX6_9FLAO</name>
<dbReference type="PANTHER" id="PTHR37422:SF17">
    <property type="entry name" value="O-ANTIGEN LIGASE"/>
    <property type="match status" value="1"/>
</dbReference>
<comment type="subcellular location">
    <subcellularLocation>
        <location evidence="1">Membrane</location>
        <topology evidence="1">Multi-pass membrane protein</topology>
    </subcellularLocation>
</comment>
<comment type="caution">
    <text evidence="7">The sequence shown here is derived from an EMBL/GenBank/DDBJ whole genome shotgun (WGS) entry which is preliminary data.</text>
</comment>
<reference evidence="7 8" key="1">
    <citation type="submission" date="2019-03" db="EMBL/GenBank/DDBJ databases">
        <title>Novel species of Flavobacterium.</title>
        <authorList>
            <person name="Liu Q."/>
            <person name="Xin Y.-H."/>
        </authorList>
    </citation>
    <scope>NUCLEOTIDE SEQUENCE [LARGE SCALE GENOMIC DNA]</scope>
    <source>
        <strain evidence="7 8">LB2P22</strain>
    </source>
</reference>
<dbReference type="InterPro" id="IPR007016">
    <property type="entry name" value="O-antigen_ligase-rel_domated"/>
</dbReference>
<dbReference type="EMBL" id="SMLH01000001">
    <property type="protein sequence ID" value="TDE31521.1"/>
    <property type="molecule type" value="Genomic_DNA"/>
</dbReference>
<dbReference type="PANTHER" id="PTHR37422">
    <property type="entry name" value="TEICHURONIC ACID BIOSYNTHESIS PROTEIN TUAE"/>
    <property type="match status" value="1"/>
</dbReference>
<evidence type="ECO:0000256" key="4">
    <source>
        <dbReference type="ARBA" id="ARBA00023136"/>
    </source>
</evidence>
<evidence type="ECO:0000256" key="1">
    <source>
        <dbReference type="ARBA" id="ARBA00004141"/>
    </source>
</evidence>
<organism evidence="7 8">
    <name type="scientific">Flavobacterium ranwuense</name>
    <dbReference type="NCBI Taxonomy" id="2541725"/>
    <lineage>
        <taxon>Bacteria</taxon>
        <taxon>Pseudomonadati</taxon>
        <taxon>Bacteroidota</taxon>
        <taxon>Flavobacteriia</taxon>
        <taxon>Flavobacteriales</taxon>
        <taxon>Flavobacteriaceae</taxon>
        <taxon>Flavobacterium</taxon>
    </lineage>
</organism>
<keyword evidence="3 5" id="KW-1133">Transmembrane helix</keyword>
<feature type="transmembrane region" description="Helical" evidence="5">
    <location>
        <begin position="65"/>
        <end position="85"/>
    </location>
</feature>
<feature type="transmembrane region" description="Helical" evidence="5">
    <location>
        <begin position="262"/>
        <end position="281"/>
    </location>
</feature>
<evidence type="ECO:0000313" key="7">
    <source>
        <dbReference type="EMBL" id="TDE31521.1"/>
    </source>
</evidence>
<evidence type="ECO:0000313" key="8">
    <source>
        <dbReference type="Proteomes" id="UP000294685"/>
    </source>
</evidence>
<dbReference type="Proteomes" id="UP000294685">
    <property type="component" value="Unassembled WGS sequence"/>
</dbReference>
<feature type="transmembrane region" description="Helical" evidence="5">
    <location>
        <begin position="37"/>
        <end position="53"/>
    </location>
</feature>
<feature type="domain" description="O-antigen ligase-related" evidence="6">
    <location>
        <begin position="225"/>
        <end position="390"/>
    </location>
</feature>
<feature type="transmembrane region" description="Helical" evidence="5">
    <location>
        <begin position="196"/>
        <end position="213"/>
    </location>
</feature>
<feature type="transmembrane region" description="Helical" evidence="5">
    <location>
        <begin position="225"/>
        <end position="250"/>
    </location>
</feature>
<keyword evidence="8" id="KW-1185">Reference proteome</keyword>
<evidence type="ECO:0000256" key="2">
    <source>
        <dbReference type="ARBA" id="ARBA00022692"/>
    </source>
</evidence>